<accession>A0A6S6SWR2</accession>
<dbReference type="PANTHER" id="PTHR30041">
    <property type="entry name" value="ARSENATE REDUCTASE"/>
    <property type="match status" value="1"/>
</dbReference>
<dbReference type="Pfam" id="PF03960">
    <property type="entry name" value="ArsC"/>
    <property type="match status" value="1"/>
</dbReference>
<dbReference type="CDD" id="cd03034">
    <property type="entry name" value="ArsC_ArsC"/>
    <property type="match status" value="1"/>
</dbReference>
<dbReference type="EMBL" id="CACVAW010000052">
    <property type="protein sequence ID" value="CAA6812980.1"/>
    <property type="molecule type" value="Genomic_DNA"/>
</dbReference>
<dbReference type="SUPFAM" id="SSF52833">
    <property type="entry name" value="Thioredoxin-like"/>
    <property type="match status" value="1"/>
</dbReference>
<dbReference type="NCBIfam" id="TIGR00014">
    <property type="entry name" value="arsC"/>
    <property type="match status" value="1"/>
</dbReference>
<gene>
    <name evidence="4" type="ORF">HELGO_WM21845</name>
</gene>
<evidence type="ECO:0000256" key="2">
    <source>
        <dbReference type="ARBA" id="ARBA00023002"/>
    </source>
</evidence>
<reference evidence="4" key="1">
    <citation type="submission" date="2020-01" db="EMBL/GenBank/DDBJ databases">
        <authorList>
            <person name="Meier V. D."/>
            <person name="Meier V D."/>
        </authorList>
    </citation>
    <scope>NUCLEOTIDE SEQUENCE</scope>
    <source>
        <strain evidence="4">HLG_WM_MAG_12</strain>
    </source>
</reference>
<dbReference type="GO" id="GO:0008794">
    <property type="term" value="F:arsenate reductase (glutaredoxin) activity"/>
    <property type="evidence" value="ECO:0007669"/>
    <property type="project" value="UniProtKB-EC"/>
</dbReference>
<organism evidence="4">
    <name type="scientific">uncultured Campylobacterales bacterium</name>
    <dbReference type="NCBI Taxonomy" id="352960"/>
    <lineage>
        <taxon>Bacteria</taxon>
        <taxon>Pseudomonadati</taxon>
        <taxon>Campylobacterota</taxon>
        <taxon>Epsilonproteobacteria</taxon>
        <taxon>Campylobacterales</taxon>
        <taxon>environmental samples</taxon>
    </lineage>
</organism>
<dbReference type="PANTHER" id="PTHR30041:SF4">
    <property type="entry name" value="ARSENATE REDUCTASE"/>
    <property type="match status" value="1"/>
</dbReference>
<sequence length="115" mass="13440">MIKIWHNSRCKKSRESLNYLKEQNCDIEVVEYLKELPSKDDLKQVISELGISASELLRTTEQEYKELNLKEENDEDKIIEAMLNNPKLIQRPIVVKDGKAVIGRPIQNVKTFLRN</sequence>
<evidence type="ECO:0000313" key="4">
    <source>
        <dbReference type="EMBL" id="CAA6812980.1"/>
    </source>
</evidence>
<dbReference type="PROSITE" id="PS51353">
    <property type="entry name" value="ARSC"/>
    <property type="match status" value="1"/>
</dbReference>
<dbReference type="InterPro" id="IPR036249">
    <property type="entry name" value="Thioredoxin-like_sf"/>
</dbReference>
<dbReference type="Gene3D" id="3.40.30.10">
    <property type="entry name" value="Glutaredoxin"/>
    <property type="match status" value="1"/>
</dbReference>
<evidence type="ECO:0000256" key="3">
    <source>
        <dbReference type="PROSITE-ProRule" id="PRU01282"/>
    </source>
</evidence>
<evidence type="ECO:0000256" key="1">
    <source>
        <dbReference type="ARBA" id="ARBA00007198"/>
    </source>
</evidence>
<name>A0A6S6SWR2_9BACT</name>
<protein>
    <submittedName>
        <fullName evidence="4">Arsenate reductase (EC)</fullName>
        <ecNumber evidence="4">1.20.4.1</ecNumber>
    </submittedName>
</protein>
<dbReference type="InterPro" id="IPR006660">
    <property type="entry name" value="Arsenate_reductase-like"/>
</dbReference>
<dbReference type="EC" id="1.20.4.1" evidence="4"/>
<comment type="similarity">
    <text evidence="1 3">Belongs to the ArsC family.</text>
</comment>
<dbReference type="AlphaFoldDB" id="A0A6S6SWR2"/>
<proteinExistence type="inferred from homology"/>
<keyword evidence="2 4" id="KW-0560">Oxidoreductase</keyword>
<dbReference type="InterPro" id="IPR006659">
    <property type="entry name" value="Arsenate_reductase"/>
</dbReference>